<protein>
    <submittedName>
        <fullName evidence="1">Uncharacterized protein</fullName>
    </submittedName>
</protein>
<dbReference type="PATRIC" id="fig|251703.9.peg.6269"/>
<comment type="caution">
    <text evidence="1">The sequence shown here is derived from an EMBL/GenBank/DDBJ whole genome shotgun (WGS) entry which is preliminary data.</text>
</comment>
<accession>A0A0Q0EN87</accession>
<dbReference type="Pfam" id="PF20137">
    <property type="entry name" value="BubE"/>
    <property type="match status" value="1"/>
</dbReference>
<dbReference type="InterPro" id="IPR045384">
    <property type="entry name" value="DUF6527"/>
</dbReference>
<proteinExistence type="predicted"/>
<organism evidence="1 2">
    <name type="scientific">Pseudomonas syringae pv. viburni</name>
    <dbReference type="NCBI Taxonomy" id="251703"/>
    <lineage>
        <taxon>Bacteria</taxon>
        <taxon>Pseudomonadati</taxon>
        <taxon>Pseudomonadota</taxon>
        <taxon>Gammaproteobacteria</taxon>
        <taxon>Pseudomonadales</taxon>
        <taxon>Pseudomonadaceae</taxon>
        <taxon>Pseudomonas</taxon>
    </lineage>
</organism>
<gene>
    <name evidence="1" type="ORF">ALO40_200167</name>
</gene>
<reference evidence="1 2" key="1">
    <citation type="submission" date="2015-09" db="EMBL/GenBank/DDBJ databases">
        <title>Genome announcement of multiple Pseudomonas syringae strains.</title>
        <authorList>
            <person name="Thakur S."/>
            <person name="Wang P.W."/>
            <person name="Gong Y."/>
            <person name="Weir B.S."/>
            <person name="Guttman D.S."/>
        </authorList>
    </citation>
    <scope>NUCLEOTIDE SEQUENCE [LARGE SCALE GENOMIC DNA]</scope>
    <source>
        <strain evidence="1 2">ICMP3963</strain>
    </source>
</reference>
<evidence type="ECO:0000313" key="1">
    <source>
        <dbReference type="EMBL" id="KPZ24942.1"/>
    </source>
</evidence>
<evidence type="ECO:0000313" key="2">
    <source>
        <dbReference type="Proteomes" id="UP000050317"/>
    </source>
</evidence>
<name>A0A0Q0EN87_9PSED</name>
<dbReference type="Proteomes" id="UP000050317">
    <property type="component" value="Unassembled WGS sequence"/>
</dbReference>
<dbReference type="AlphaFoldDB" id="A0A0Q0EN87"/>
<sequence>MLGTIKRCFFRWINYLLPVRRLQVVQGDVLPTKMPFRDFVLVKDGIEDWCVGFSCPCGCGKTIELLLPLEMEPRWTCKVDTKARPTLHPSVWLKSGCKSHFWVREGRIIWV</sequence>
<dbReference type="EMBL" id="LJRR01000037">
    <property type="protein sequence ID" value="KPZ24942.1"/>
    <property type="molecule type" value="Genomic_DNA"/>
</dbReference>